<evidence type="ECO:0000256" key="2">
    <source>
        <dbReference type="SAM" id="SignalP"/>
    </source>
</evidence>
<reference evidence="3 4" key="1">
    <citation type="submission" date="2015-03" db="EMBL/GenBank/DDBJ databases">
        <authorList>
            <person name="Murphy D."/>
        </authorList>
    </citation>
    <scope>NUCLEOTIDE SEQUENCE [LARGE SCALE GENOMIC DNA]</scope>
    <source>
        <strain evidence="3 4">PAP088</strain>
    </source>
</reference>
<sequence>MSWLVGTCYFGVVTAPTRIAATLMACCVPLIGAACSSASDDKAAPSPSVTASTASTATTTLGAPAAQPPAAGSGVSPAGVTTSVNAAPSSLEEEYYQACRAAADWMTGKHDGPDQLVEGYLQSIQSTGNIGPGTFHKAWHELTADRQAAVIVATNAAAEQQCG</sequence>
<dbReference type="EMBL" id="CSWP01000006">
    <property type="protein sequence ID" value="CPV59060.1"/>
    <property type="molecule type" value="Genomic_DNA"/>
</dbReference>
<evidence type="ECO:0000313" key="3">
    <source>
        <dbReference type="EMBL" id="CPV59060.1"/>
    </source>
</evidence>
<dbReference type="Pfam" id="PF17301">
    <property type="entry name" value="LpqV"/>
    <property type="match status" value="1"/>
</dbReference>
<evidence type="ECO:0000256" key="1">
    <source>
        <dbReference type="SAM" id="MobiDB-lite"/>
    </source>
</evidence>
<dbReference type="Proteomes" id="UP000045782">
    <property type="component" value="Unassembled WGS sequence"/>
</dbReference>
<proteinExistence type="predicted"/>
<dbReference type="InterPro" id="IPR020377">
    <property type="entry name" value="Uncharacterised_LpqV"/>
</dbReference>
<feature type="signal peptide" evidence="2">
    <location>
        <begin position="1"/>
        <end position="20"/>
    </location>
</feature>
<feature type="region of interest" description="Disordered" evidence="1">
    <location>
        <begin position="61"/>
        <end position="83"/>
    </location>
</feature>
<gene>
    <name evidence="3" type="ORF">ERS075579_03060</name>
</gene>
<organism evidence="3 4">
    <name type="scientific">Mycobacteroides abscessus</name>
    <dbReference type="NCBI Taxonomy" id="36809"/>
    <lineage>
        <taxon>Bacteria</taxon>
        <taxon>Bacillati</taxon>
        <taxon>Actinomycetota</taxon>
        <taxon>Actinomycetes</taxon>
        <taxon>Mycobacteriales</taxon>
        <taxon>Mycobacteriaceae</taxon>
        <taxon>Mycobacteroides</taxon>
    </lineage>
</organism>
<feature type="chain" id="PRO_5038423994" evidence="2">
    <location>
        <begin position="21"/>
        <end position="163"/>
    </location>
</feature>
<evidence type="ECO:0000313" key="4">
    <source>
        <dbReference type="Proteomes" id="UP000045782"/>
    </source>
</evidence>
<dbReference type="RefSeq" id="WP_016893481.1">
    <property type="nucleotide sequence ID" value="NZ_CSWP01000006.1"/>
</dbReference>
<feature type="compositionally biased region" description="Low complexity" evidence="1">
    <location>
        <begin position="61"/>
        <end position="81"/>
    </location>
</feature>
<keyword evidence="2" id="KW-0732">Signal</keyword>
<keyword evidence="3" id="KW-0449">Lipoprotein</keyword>
<protein>
    <submittedName>
        <fullName evidence="3">Putative lipoprotein LpqV</fullName>
    </submittedName>
</protein>
<name>A0A0U0ZNV6_9MYCO</name>
<dbReference type="AlphaFoldDB" id="A0A0U0ZNV6"/>
<accession>A0A0U0ZNV6</accession>